<dbReference type="PROSITE" id="PS50881">
    <property type="entry name" value="S5_DSRBD"/>
    <property type="match status" value="1"/>
</dbReference>
<dbReference type="AlphaFoldDB" id="A0A1G2IT90"/>
<dbReference type="Gene3D" id="3.30.230.10">
    <property type="match status" value="1"/>
</dbReference>
<protein>
    <recommendedName>
        <fullName evidence="4">Small ribosomal subunit protein uS5</fullName>
    </recommendedName>
    <alternativeName>
        <fullName evidence="5">30S ribosomal protein S5</fullName>
    </alternativeName>
</protein>
<evidence type="ECO:0000313" key="10">
    <source>
        <dbReference type="EMBL" id="OGZ77641.1"/>
    </source>
</evidence>
<keyword evidence="3 6" id="KW-0687">Ribonucleoprotein</keyword>
<dbReference type="InterPro" id="IPR000851">
    <property type="entry name" value="Ribosomal_uS5"/>
</dbReference>
<dbReference type="Gene3D" id="3.30.160.20">
    <property type="match status" value="1"/>
</dbReference>
<keyword evidence="2 6" id="KW-0689">Ribosomal protein</keyword>
<dbReference type="GO" id="GO:0005840">
    <property type="term" value="C:ribosome"/>
    <property type="evidence" value="ECO:0007669"/>
    <property type="project" value="UniProtKB-KW"/>
</dbReference>
<comment type="caution">
    <text evidence="10">The sequence shown here is derived from an EMBL/GenBank/DDBJ whole genome shotgun (WGS) entry which is preliminary data.</text>
</comment>
<dbReference type="InterPro" id="IPR020568">
    <property type="entry name" value="Ribosomal_Su5_D2-typ_SF"/>
</dbReference>
<dbReference type="Proteomes" id="UP000178632">
    <property type="component" value="Unassembled WGS sequence"/>
</dbReference>
<dbReference type="PANTHER" id="PTHR48277:SF1">
    <property type="entry name" value="MITOCHONDRIAL RIBOSOMAL PROTEIN S5"/>
    <property type="match status" value="1"/>
</dbReference>
<evidence type="ECO:0000256" key="8">
    <source>
        <dbReference type="SAM" id="MobiDB-lite"/>
    </source>
</evidence>
<dbReference type="PANTHER" id="PTHR48277">
    <property type="entry name" value="MITOCHONDRIAL RIBOSOMAL PROTEIN S5"/>
    <property type="match status" value="1"/>
</dbReference>
<dbReference type="SUPFAM" id="SSF54211">
    <property type="entry name" value="Ribosomal protein S5 domain 2-like"/>
    <property type="match status" value="1"/>
</dbReference>
<organism evidence="10 11">
    <name type="scientific">Candidatus Staskawiczbacteria bacterium RIFCSPLOWO2_12_FULL_37_15</name>
    <dbReference type="NCBI Taxonomy" id="1802218"/>
    <lineage>
        <taxon>Bacteria</taxon>
        <taxon>Candidatus Staskawicziibacteriota</taxon>
    </lineage>
</organism>
<feature type="compositionally biased region" description="Gly residues" evidence="8">
    <location>
        <begin position="35"/>
        <end position="45"/>
    </location>
</feature>
<evidence type="ECO:0000256" key="7">
    <source>
        <dbReference type="RuleBase" id="RU003823"/>
    </source>
</evidence>
<gene>
    <name evidence="10" type="ORF">A3G45_01990</name>
</gene>
<reference evidence="10 11" key="1">
    <citation type="journal article" date="2016" name="Nat. Commun.">
        <title>Thousands of microbial genomes shed light on interconnected biogeochemical processes in an aquifer system.</title>
        <authorList>
            <person name="Anantharaman K."/>
            <person name="Brown C.T."/>
            <person name="Hug L.A."/>
            <person name="Sharon I."/>
            <person name="Castelle C.J."/>
            <person name="Probst A.J."/>
            <person name="Thomas B.C."/>
            <person name="Singh A."/>
            <person name="Wilkins M.J."/>
            <person name="Karaoz U."/>
            <person name="Brodie E.L."/>
            <person name="Williams K.H."/>
            <person name="Hubbard S.S."/>
            <person name="Banfield J.F."/>
        </authorList>
    </citation>
    <scope>NUCLEOTIDE SEQUENCE [LARGE SCALE GENOMIC DNA]</scope>
</reference>
<dbReference type="GO" id="GO:0003735">
    <property type="term" value="F:structural constituent of ribosome"/>
    <property type="evidence" value="ECO:0007669"/>
    <property type="project" value="UniProtKB-UniRule"/>
</dbReference>
<feature type="domain" description="S5 DRBM" evidence="9">
    <location>
        <begin position="66"/>
        <end position="129"/>
    </location>
</feature>
<evidence type="ECO:0000256" key="1">
    <source>
        <dbReference type="ARBA" id="ARBA00008945"/>
    </source>
</evidence>
<feature type="region of interest" description="Disordered" evidence="8">
    <location>
        <begin position="35"/>
        <end position="60"/>
    </location>
</feature>
<dbReference type="InterPro" id="IPR018192">
    <property type="entry name" value="Ribosomal_uS5_N_CS"/>
</dbReference>
<evidence type="ECO:0000256" key="2">
    <source>
        <dbReference type="ARBA" id="ARBA00022980"/>
    </source>
</evidence>
<dbReference type="GO" id="GO:0005737">
    <property type="term" value="C:cytoplasm"/>
    <property type="evidence" value="ECO:0007669"/>
    <property type="project" value="UniProtKB-ARBA"/>
</dbReference>
<dbReference type="FunFam" id="3.30.230.10:FF:000002">
    <property type="entry name" value="30S ribosomal protein S5"/>
    <property type="match status" value="1"/>
</dbReference>
<dbReference type="GO" id="GO:1990904">
    <property type="term" value="C:ribonucleoprotein complex"/>
    <property type="evidence" value="ECO:0007669"/>
    <property type="project" value="UniProtKB-UniRule"/>
</dbReference>
<dbReference type="PROSITE" id="PS00585">
    <property type="entry name" value="RIBOSOMAL_S5"/>
    <property type="match status" value="1"/>
</dbReference>
<evidence type="ECO:0000256" key="3">
    <source>
        <dbReference type="ARBA" id="ARBA00023274"/>
    </source>
</evidence>
<dbReference type="InterPro" id="IPR014721">
    <property type="entry name" value="Ribsml_uS5_D2-typ_fold_subgr"/>
</dbReference>
<dbReference type="InterPro" id="IPR005324">
    <property type="entry name" value="Ribosomal_uS5_C"/>
</dbReference>
<accession>A0A1G2IT90</accession>
<evidence type="ECO:0000256" key="5">
    <source>
        <dbReference type="ARBA" id="ARBA00035519"/>
    </source>
</evidence>
<proteinExistence type="inferred from homology"/>
<dbReference type="Pfam" id="PF03719">
    <property type="entry name" value="Ribosomal_S5_C"/>
    <property type="match status" value="1"/>
</dbReference>
<sequence length="207" mass="21685">MAEDKVVVDQIKKSNDGFVPIPTGEPTAPRVGFGHGQGQRGGGFGQNRKPGFGRAGLGRGAPKDEFESKLLDLARVTRVTGGGKRMSFRAVVVAGDKKGKIGIGIDKGKDVSQAIEKATRKAKKNLVSVIITEGTIPYQVEAKAGPAQILLKPQKKGRGLVAGGAVRTICELAGIKNISSKILSGSKNKLNNAMATMEALKKLKAKS</sequence>
<dbReference type="SUPFAM" id="SSF54768">
    <property type="entry name" value="dsRNA-binding domain-like"/>
    <property type="match status" value="1"/>
</dbReference>
<comment type="similarity">
    <text evidence="1 7">Belongs to the universal ribosomal protein uS5 family.</text>
</comment>
<dbReference type="InterPro" id="IPR013810">
    <property type="entry name" value="Ribosomal_uS5_N"/>
</dbReference>
<name>A0A1G2IT90_9BACT</name>
<evidence type="ECO:0000256" key="4">
    <source>
        <dbReference type="ARBA" id="ARBA00035255"/>
    </source>
</evidence>
<evidence type="ECO:0000256" key="6">
    <source>
        <dbReference type="PROSITE-ProRule" id="PRU00268"/>
    </source>
</evidence>
<evidence type="ECO:0000313" key="11">
    <source>
        <dbReference type="Proteomes" id="UP000178632"/>
    </source>
</evidence>
<evidence type="ECO:0000259" key="9">
    <source>
        <dbReference type="PROSITE" id="PS50881"/>
    </source>
</evidence>
<dbReference type="Pfam" id="PF00333">
    <property type="entry name" value="Ribosomal_S5"/>
    <property type="match status" value="1"/>
</dbReference>
<dbReference type="EMBL" id="MHPE01000003">
    <property type="protein sequence ID" value="OGZ77641.1"/>
    <property type="molecule type" value="Genomic_DNA"/>
</dbReference>
<dbReference type="GO" id="GO:0006412">
    <property type="term" value="P:translation"/>
    <property type="evidence" value="ECO:0007669"/>
    <property type="project" value="InterPro"/>
</dbReference>
<dbReference type="GO" id="GO:0003723">
    <property type="term" value="F:RNA binding"/>
    <property type="evidence" value="ECO:0007669"/>
    <property type="project" value="InterPro"/>
</dbReference>